<reference evidence="1" key="1">
    <citation type="submission" date="2021-01" db="EMBL/GenBank/DDBJ databases">
        <authorList>
            <person name="Corre E."/>
            <person name="Pelletier E."/>
            <person name="Niang G."/>
            <person name="Scheremetjew M."/>
            <person name="Finn R."/>
            <person name="Kale V."/>
            <person name="Holt S."/>
            <person name="Cochrane G."/>
            <person name="Meng A."/>
            <person name="Brown T."/>
            <person name="Cohen L."/>
        </authorList>
    </citation>
    <scope>NUCLEOTIDE SEQUENCE</scope>
    <source>
        <strain evidence="1">379</strain>
    </source>
</reference>
<evidence type="ECO:0000313" key="1">
    <source>
        <dbReference type="EMBL" id="CAE0551016.1"/>
    </source>
</evidence>
<dbReference type="AlphaFoldDB" id="A0A7S3SCV3"/>
<organism evidence="1">
    <name type="scientific">Emiliania huxleyi</name>
    <name type="common">Coccolithophore</name>
    <name type="synonym">Pontosphaera huxleyi</name>
    <dbReference type="NCBI Taxonomy" id="2903"/>
    <lineage>
        <taxon>Eukaryota</taxon>
        <taxon>Haptista</taxon>
        <taxon>Haptophyta</taxon>
        <taxon>Prymnesiophyceae</taxon>
        <taxon>Isochrysidales</taxon>
        <taxon>Noelaerhabdaceae</taxon>
        <taxon>Emiliania</taxon>
    </lineage>
</organism>
<accession>A0A7S3SCV3</accession>
<gene>
    <name evidence="1" type="ORF">EHUX00137_LOCUS18494</name>
</gene>
<dbReference type="EMBL" id="HBIR01024113">
    <property type="protein sequence ID" value="CAE0551016.1"/>
    <property type="molecule type" value="Transcribed_RNA"/>
</dbReference>
<sequence>MRCGDWLSPRPGHVLLRLPWFNRFGRAALGDLDRVVIISNRQTHVSAPWQPRTCNALVGGVRDHLQHLLGPRTVVEVAEEAKILVDLHCAVSASVLVVATWGSSFGHWAAMLGRACVIVLPTLLGLEGHAIAAKHGEPIGWRRGLYYVPAARDDWVRVADYPPSVWSVPERALALLRANRSK</sequence>
<name>A0A7S3SCV3_EMIHU</name>
<proteinExistence type="predicted"/>
<protein>
    <submittedName>
        <fullName evidence="1">Uncharacterized protein</fullName>
    </submittedName>
</protein>